<keyword evidence="3" id="KW-1185">Reference proteome</keyword>
<dbReference type="RefSeq" id="WP_057930386.1">
    <property type="nucleotide sequence ID" value="NZ_LMZQ01000001.1"/>
</dbReference>
<protein>
    <submittedName>
        <fullName evidence="2">Uncharacterized protein</fullName>
    </submittedName>
</protein>
<gene>
    <name evidence="2" type="ORF">ASU31_00215</name>
</gene>
<accession>A0A0T5VVB2</accession>
<name>A0A0T5VVB2_9SPHI</name>
<dbReference type="Proteomes" id="UP000051950">
    <property type="component" value="Unassembled WGS sequence"/>
</dbReference>
<evidence type="ECO:0000313" key="3">
    <source>
        <dbReference type="Proteomes" id="UP000051950"/>
    </source>
</evidence>
<evidence type="ECO:0000313" key="2">
    <source>
        <dbReference type="EMBL" id="KRT17757.1"/>
    </source>
</evidence>
<dbReference type="AlphaFoldDB" id="A0A0T5VVB2"/>
<feature type="transmembrane region" description="Helical" evidence="1">
    <location>
        <begin position="12"/>
        <end position="35"/>
    </location>
</feature>
<dbReference type="STRING" id="687842.ASU31_00215"/>
<organism evidence="2 3">
    <name type="scientific">Pedobacter ginsenosidimutans</name>
    <dbReference type="NCBI Taxonomy" id="687842"/>
    <lineage>
        <taxon>Bacteria</taxon>
        <taxon>Pseudomonadati</taxon>
        <taxon>Bacteroidota</taxon>
        <taxon>Sphingobacteriia</taxon>
        <taxon>Sphingobacteriales</taxon>
        <taxon>Sphingobacteriaceae</taxon>
        <taxon>Pedobacter</taxon>
    </lineage>
</organism>
<keyword evidence="1" id="KW-0472">Membrane</keyword>
<proteinExistence type="predicted"/>
<reference evidence="2 3" key="1">
    <citation type="submission" date="2015-11" db="EMBL/GenBank/DDBJ databases">
        <title>Sequence of Pedobacter ginsenosidimutans.</title>
        <authorList>
            <person name="Carson E."/>
            <person name="Keyser V."/>
            <person name="Newman J."/>
            <person name="Miller J."/>
        </authorList>
    </citation>
    <scope>NUCLEOTIDE SEQUENCE [LARGE SCALE GENOMIC DNA]</scope>
    <source>
        <strain evidence="2 3">KACC 14530</strain>
    </source>
</reference>
<dbReference type="EMBL" id="LMZQ01000001">
    <property type="protein sequence ID" value="KRT17757.1"/>
    <property type="molecule type" value="Genomic_DNA"/>
</dbReference>
<dbReference type="OrthoDB" id="9829326at2"/>
<sequence length="254" mass="28562">MANNLKLINVTLLLLSINPNVLIIGFTAILAFIAVPIAKKNRDQSTILKRYDVKAKISLVAIFLVGALSLWNEHDNARDKEKQGQENENLRSSIKSLSSENTFIMLNLKLLGLDYRNGQFFPATEVARQLIAEMNKTKGSEDTFSLGFNSSFIREYIENHSKHKYSLHSPLVIKIGYSGEIIKENNGLYQYPGGFLTVEIDKLKQKQVLDIELTRTYQAGSQLSSVEKDLQAQIEVSTRNSPMKIAKAILQCLN</sequence>
<comment type="caution">
    <text evidence="2">The sequence shown here is derived from an EMBL/GenBank/DDBJ whole genome shotgun (WGS) entry which is preliminary data.</text>
</comment>
<evidence type="ECO:0000256" key="1">
    <source>
        <dbReference type="SAM" id="Phobius"/>
    </source>
</evidence>
<keyword evidence="1" id="KW-1133">Transmembrane helix</keyword>
<keyword evidence="1" id="KW-0812">Transmembrane</keyword>
<feature type="transmembrane region" description="Helical" evidence="1">
    <location>
        <begin position="55"/>
        <end position="72"/>
    </location>
</feature>